<dbReference type="AlphaFoldDB" id="A0AAQ3TGW8"/>
<evidence type="ECO:0000313" key="3">
    <source>
        <dbReference type="Proteomes" id="UP001341281"/>
    </source>
</evidence>
<keyword evidence="3" id="KW-1185">Reference proteome</keyword>
<protein>
    <recommendedName>
        <fullName evidence="1">DUF7769 domain-containing protein</fullName>
    </recommendedName>
</protein>
<dbReference type="Pfam" id="PF24964">
    <property type="entry name" value="DUF7769"/>
    <property type="match status" value="1"/>
</dbReference>
<feature type="domain" description="DUF7769" evidence="1">
    <location>
        <begin position="86"/>
        <end position="122"/>
    </location>
</feature>
<name>A0AAQ3TGW8_PASNO</name>
<evidence type="ECO:0000259" key="1">
    <source>
        <dbReference type="Pfam" id="PF24964"/>
    </source>
</evidence>
<dbReference type="EMBL" id="CP144748">
    <property type="protein sequence ID" value="WVZ72275.1"/>
    <property type="molecule type" value="Genomic_DNA"/>
</dbReference>
<gene>
    <name evidence="2" type="ORF">U9M48_020761</name>
</gene>
<sequence length="193" mass="22350">MAVISPFDLNLSPQPLFDLNEDPPEEYGGEAFTEHQLISCPSEYTRRVHRDFDLNMPLQQETEEDQSVHEASNQGHHVQYGWKKELSNDKRKQLYEALLWRCTSKGRLTREIVEEVAASFSFGAYSDMQDNVYDKACTCYLLPDEEEPYRTCKNKNFIKKTVMLEVMKVGGGNNYKTPHINKASLEREEIFAT</sequence>
<dbReference type="InterPro" id="IPR056671">
    <property type="entry name" value="DUF7769"/>
</dbReference>
<dbReference type="Proteomes" id="UP001341281">
    <property type="component" value="Chromosome 04"/>
</dbReference>
<accession>A0AAQ3TGW8</accession>
<evidence type="ECO:0000313" key="2">
    <source>
        <dbReference type="EMBL" id="WVZ72275.1"/>
    </source>
</evidence>
<reference evidence="2 3" key="1">
    <citation type="submission" date="2024-02" db="EMBL/GenBank/DDBJ databases">
        <title>High-quality chromosome-scale genome assembly of Pensacola bahiagrass (Paspalum notatum Flugge var. saurae).</title>
        <authorList>
            <person name="Vega J.M."/>
            <person name="Podio M."/>
            <person name="Orjuela J."/>
            <person name="Siena L.A."/>
            <person name="Pessino S.C."/>
            <person name="Combes M.C."/>
            <person name="Mariac C."/>
            <person name="Albertini E."/>
            <person name="Pupilli F."/>
            <person name="Ortiz J.P.A."/>
            <person name="Leblanc O."/>
        </authorList>
    </citation>
    <scope>NUCLEOTIDE SEQUENCE [LARGE SCALE GENOMIC DNA]</scope>
    <source>
        <strain evidence="2">R1</strain>
        <tissue evidence="2">Leaf</tissue>
    </source>
</reference>
<proteinExistence type="predicted"/>
<organism evidence="2 3">
    <name type="scientific">Paspalum notatum var. saurae</name>
    <dbReference type="NCBI Taxonomy" id="547442"/>
    <lineage>
        <taxon>Eukaryota</taxon>
        <taxon>Viridiplantae</taxon>
        <taxon>Streptophyta</taxon>
        <taxon>Embryophyta</taxon>
        <taxon>Tracheophyta</taxon>
        <taxon>Spermatophyta</taxon>
        <taxon>Magnoliopsida</taxon>
        <taxon>Liliopsida</taxon>
        <taxon>Poales</taxon>
        <taxon>Poaceae</taxon>
        <taxon>PACMAD clade</taxon>
        <taxon>Panicoideae</taxon>
        <taxon>Andropogonodae</taxon>
        <taxon>Paspaleae</taxon>
        <taxon>Paspalinae</taxon>
        <taxon>Paspalum</taxon>
    </lineage>
</organism>